<dbReference type="Pfam" id="PF01180">
    <property type="entry name" value="DHO_dh"/>
    <property type="match status" value="1"/>
</dbReference>
<proteinExistence type="predicted"/>
<reference evidence="3" key="1">
    <citation type="journal article" date="2020" name="Nature">
        <title>Giant virus diversity and host interactions through global metagenomics.</title>
        <authorList>
            <person name="Schulz F."/>
            <person name="Roux S."/>
            <person name="Paez-Espino D."/>
            <person name="Jungbluth S."/>
            <person name="Walsh D.A."/>
            <person name="Denef V.J."/>
            <person name="McMahon K.D."/>
            <person name="Konstantinidis K.T."/>
            <person name="Eloe-Fadrosh E.A."/>
            <person name="Kyrpides N.C."/>
            <person name="Woyke T."/>
        </authorList>
    </citation>
    <scope>NUCLEOTIDE SEQUENCE</scope>
    <source>
        <strain evidence="3">GVMAG-S-1102244-55</strain>
    </source>
</reference>
<sequence>MIFISPPFGNYIHLPNTMSIKGSYTLNHRPGLISQIFKTLRYTDFNGQKMWINKIGLRNPGILYGLKHYNPKTDIISIAIMEKEQIQKFNEIIPKDTNLEINVSCPNTNKHMINDGIHVFLNPERKWCIVKLSPLVDKKLIDSYYKQGFRQFHCSNTLPTPTGGASGPILIKYTSDIVYYINKNYNDVTVIAGGGIYNYNILEKYKNLGASYFSVSTIFFSPIKCFSFFKDYYNKKL</sequence>
<evidence type="ECO:0000313" key="3">
    <source>
        <dbReference type="EMBL" id="QHU14778.1"/>
    </source>
</evidence>
<keyword evidence="1" id="KW-0560">Oxidoreductase</keyword>
<dbReference type="Gene3D" id="3.20.20.70">
    <property type="entry name" value="Aldolase class I"/>
    <property type="match status" value="1"/>
</dbReference>
<accession>A0A6C0KEM9</accession>
<dbReference type="GO" id="GO:0005737">
    <property type="term" value="C:cytoplasm"/>
    <property type="evidence" value="ECO:0007669"/>
    <property type="project" value="InterPro"/>
</dbReference>
<dbReference type="EMBL" id="MN740847">
    <property type="protein sequence ID" value="QHU14778.1"/>
    <property type="molecule type" value="Genomic_DNA"/>
</dbReference>
<dbReference type="SUPFAM" id="SSF51395">
    <property type="entry name" value="FMN-linked oxidoreductases"/>
    <property type="match status" value="1"/>
</dbReference>
<dbReference type="InterPro" id="IPR005720">
    <property type="entry name" value="Dihydroorotate_DH_cat"/>
</dbReference>
<feature type="domain" description="Dihydroorotate dehydrogenase catalytic" evidence="2">
    <location>
        <begin position="40"/>
        <end position="225"/>
    </location>
</feature>
<name>A0A6C0KEM9_9ZZZZ</name>
<dbReference type="InterPro" id="IPR013785">
    <property type="entry name" value="Aldolase_TIM"/>
</dbReference>
<protein>
    <recommendedName>
        <fullName evidence="2">Dihydroorotate dehydrogenase catalytic domain-containing protein</fullName>
    </recommendedName>
</protein>
<organism evidence="3">
    <name type="scientific">viral metagenome</name>
    <dbReference type="NCBI Taxonomy" id="1070528"/>
    <lineage>
        <taxon>unclassified sequences</taxon>
        <taxon>metagenomes</taxon>
        <taxon>organismal metagenomes</taxon>
    </lineage>
</organism>
<dbReference type="AlphaFoldDB" id="A0A6C0KEM9"/>
<dbReference type="GO" id="GO:0016627">
    <property type="term" value="F:oxidoreductase activity, acting on the CH-CH group of donors"/>
    <property type="evidence" value="ECO:0007669"/>
    <property type="project" value="InterPro"/>
</dbReference>
<evidence type="ECO:0000256" key="1">
    <source>
        <dbReference type="ARBA" id="ARBA00023002"/>
    </source>
</evidence>
<evidence type="ECO:0000259" key="2">
    <source>
        <dbReference type="Pfam" id="PF01180"/>
    </source>
</evidence>